<dbReference type="SUPFAM" id="SSF48056">
    <property type="entry name" value="Di-copper centre-containing domain"/>
    <property type="match status" value="1"/>
</dbReference>
<proteinExistence type="predicted"/>
<dbReference type="Gene3D" id="1.10.1280.10">
    <property type="entry name" value="Di-copper center containing domain from catechol oxidase"/>
    <property type="match status" value="1"/>
</dbReference>
<dbReference type="AlphaFoldDB" id="A0A8S3TRN7"/>
<evidence type="ECO:0000256" key="2">
    <source>
        <dbReference type="ARBA" id="ARBA00023008"/>
    </source>
</evidence>
<keyword evidence="5" id="KW-1185">Reference proteome</keyword>
<accession>A0A8S3TRN7</accession>
<sequence length="665" mass="76510">MIDPGDLPDGLKKCFEMKTNNSNVKEVPSEDICITCITDYLWKQGKHVHCFNKTEHDVKWVAELLAELHPASMRTKRSAPRRCRRKEYRMLTDDEREDYHRAVNLMKKDKSIWPNRYDGFVIFHSGMSGKSAHRGPNFYGWHRILLIMYEYSLRKLVPGVCLPYWDSTLDSAMSTMPENSIIWSKHFMGNGDGQVQTGPFRRWMNIDGSPLMRNIGSTGQLLTKRTVLNILSKRYNHQICEPSQNVMHSLEGLHDQVHMWIGGKMFDIATSPMDPIFFMHHAFVDCLWEIFRKQQIGYKIDPSKDYPNTGDLLQHPDRPMDSLPPIPGFGRLRNKDGYLSYWTDKFYFYDPPPTCSFPTLDCGSKWLECDTRRKICVSKSNQAMSFQYPTFNSFNPWNFYLKRGKRDTYKVLLGKLGETESPDQSQMSYEKVKLNVPKEVALGSPIQNAFDIDCVQDIRAWAFMAIKVIHLRPQEVKMSAHIIENGKIQDTDMYNESNYRSLKTHIRPGSPAMYDTCMEDNSGAFRINLVSRGLSYNGWYEDYVMVDNRLPISSHVGYIAFKKPGPNDTEPVTSFISATDTCGRMCKPKCLKKGSGSKPTYVPCDGVIKATAQSPLMYGETYGDAAGDIWDFSDPMVPVSKESGIFMIFYCDYSDTWPWESCNKK</sequence>
<keyword evidence="1" id="KW-0479">Metal-binding</keyword>
<dbReference type="PANTHER" id="PTHR11474:SF126">
    <property type="entry name" value="TYROSINASE-LIKE PROTEIN TYR-1-RELATED"/>
    <property type="match status" value="1"/>
</dbReference>
<feature type="domain" description="Tyrosinase copper-binding" evidence="3">
    <location>
        <begin position="274"/>
        <end position="285"/>
    </location>
</feature>
<dbReference type="Pfam" id="PF00264">
    <property type="entry name" value="Tyrosinase"/>
    <property type="match status" value="1"/>
</dbReference>
<dbReference type="OrthoDB" id="6132182at2759"/>
<evidence type="ECO:0000259" key="3">
    <source>
        <dbReference type="PROSITE" id="PS00498"/>
    </source>
</evidence>
<comment type="caution">
    <text evidence="4">The sequence shown here is derived from an EMBL/GenBank/DDBJ whole genome shotgun (WGS) entry which is preliminary data.</text>
</comment>
<evidence type="ECO:0000313" key="4">
    <source>
        <dbReference type="EMBL" id="CAG2233089.1"/>
    </source>
</evidence>
<name>A0A8S3TRN7_MYTED</name>
<dbReference type="InterPro" id="IPR008922">
    <property type="entry name" value="Di-copper_centre_dom_sf"/>
</dbReference>
<dbReference type="PRINTS" id="PR00092">
    <property type="entry name" value="TYROSINASE"/>
</dbReference>
<dbReference type="PANTHER" id="PTHR11474">
    <property type="entry name" value="TYROSINASE FAMILY MEMBER"/>
    <property type="match status" value="1"/>
</dbReference>
<evidence type="ECO:0000256" key="1">
    <source>
        <dbReference type="ARBA" id="ARBA00022723"/>
    </source>
</evidence>
<dbReference type="PROSITE" id="PS00498">
    <property type="entry name" value="TYROSINASE_2"/>
    <property type="match status" value="1"/>
</dbReference>
<protein>
    <recommendedName>
        <fullName evidence="3">Tyrosinase copper-binding domain-containing protein</fullName>
    </recommendedName>
</protein>
<organism evidence="4 5">
    <name type="scientific">Mytilus edulis</name>
    <name type="common">Blue mussel</name>
    <dbReference type="NCBI Taxonomy" id="6550"/>
    <lineage>
        <taxon>Eukaryota</taxon>
        <taxon>Metazoa</taxon>
        <taxon>Spiralia</taxon>
        <taxon>Lophotrochozoa</taxon>
        <taxon>Mollusca</taxon>
        <taxon>Bivalvia</taxon>
        <taxon>Autobranchia</taxon>
        <taxon>Pteriomorphia</taxon>
        <taxon>Mytilida</taxon>
        <taxon>Mytiloidea</taxon>
        <taxon>Mytilidae</taxon>
        <taxon>Mytilinae</taxon>
        <taxon>Mytilus</taxon>
    </lineage>
</organism>
<keyword evidence="2" id="KW-0186">Copper</keyword>
<dbReference type="GO" id="GO:0016491">
    <property type="term" value="F:oxidoreductase activity"/>
    <property type="evidence" value="ECO:0007669"/>
    <property type="project" value="InterPro"/>
</dbReference>
<gene>
    <name evidence="4" type="ORF">MEDL_45739</name>
</gene>
<evidence type="ECO:0000313" key="5">
    <source>
        <dbReference type="Proteomes" id="UP000683360"/>
    </source>
</evidence>
<dbReference type="InterPro" id="IPR002227">
    <property type="entry name" value="Tyrosinase_Cu-bd"/>
</dbReference>
<dbReference type="Proteomes" id="UP000683360">
    <property type="component" value="Unassembled WGS sequence"/>
</dbReference>
<dbReference type="GO" id="GO:0046872">
    <property type="term" value="F:metal ion binding"/>
    <property type="evidence" value="ECO:0007669"/>
    <property type="project" value="UniProtKB-KW"/>
</dbReference>
<reference evidence="4" key="1">
    <citation type="submission" date="2021-03" db="EMBL/GenBank/DDBJ databases">
        <authorList>
            <person name="Bekaert M."/>
        </authorList>
    </citation>
    <scope>NUCLEOTIDE SEQUENCE</scope>
</reference>
<dbReference type="InterPro" id="IPR050316">
    <property type="entry name" value="Tyrosinase/Hemocyanin"/>
</dbReference>
<dbReference type="EMBL" id="CAJPWZ010002199">
    <property type="protein sequence ID" value="CAG2233089.1"/>
    <property type="molecule type" value="Genomic_DNA"/>
</dbReference>